<dbReference type="EMBL" id="WJEE01000020">
    <property type="protein sequence ID" value="MRI66769.1"/>
    <property type="molecule type" value="Genomic_DNA"/>
</dbReference>
<dbReference type="Proteomes" id="UP000435187">
    <property type="component" value="Unassembled WGS sequence"/>
</dbReference>
<organism evidence="1 2">
    <name type="scientific">Gracilibacillus thailandensis</name>
    <dbReference type="NCBI Taxonomy" id="563735"/>
    <lineage>
        <taxon>Bacteria</taxon>
        <taxon>Bacillati</taxon>
        <taxon>Bacillota</taxon>
        <taxon>Bacilli</taxon>
        <taxon>Bacillales</taxon>
        <taxon>Bacillaceae</taxon>
        <taxon>Gracilibacillus</taxon>
    </lineage>
</organism>
<gene>
    <name evidence="1" type="ORF">GH885_10545</name>
</gene>
<reference evidence="1 2" key="1">
    <citation type="submission" date="2019-10" db="EMBL/GenBank/DDBJ databases">
        <title>Gracilibacillus salitolerans sp. nov., a moderate halophile isolated from a saline soil in northwest China.</title>
        <authorList>
            <person name="Gan L."/>
        </authorList>
    </citation>
    <scope>NUCLEOTIDE SEQUENCE [LARGE SCALE GENOMIC DNA]</scope>
    <source>
        <strain evidence="1 2">TP2-8</strain>
    </source>
</reference>
<keyword evidence="2" id="KW-1185">Reference proteome</keyword>
<accession>A0A6N7R2C6</accession>
<dbReference type="AlphaFoldDB" id="A0A6N7R2C6"/>
<proteinExistence type="predicted"/>
<sequence length="144" mass="16377">MFRRFLFVILLGIVLLVGCNSDLSLSLTEKSDGSLSKDIQSFFHDVNEQNGVHLYFDNQNSSIFVYLNGSNVKQGEKAVHFTNFNVKADRETISLSYESDQTSNYSDEAFSNELFYEIKVDKNYETIKLFNNGEETHFGSISGN</sequence>
<evidence type="ECO:0000313" key="1">
    <source>
        <dbReference type="EMBL" id="MRI66769.1"/>
    </source>
</evidence>
<protein>
    <submittedName>
        <fullName evidence="1">Uncharacterized protein</fullName>
    </submittedName>
</protein>
<comment type="caution">
    <text evidence="1">The sequence shown here is derived from an EMBL/GenBank/DDBJ whole genome shotgun (WGS) entry which is preliminary data.</text>
</comment>
<evidence type="ECO:0000313" key="2">
    <source>
        <dbReference type="Proteomes" id="UP000435187"/>
    </source>
</evidence>
<dbReference type="RefSeq" id="WP_153835437.1">
    <property type="nucleotide sequence ID" value="NZ_JBHUMW010000011.1"/>
</dbReference>
<name>A0A6N7R2C6_9BACI</name>
<dbReference type="PROSITE" id="PS51257">
    <property type="entry name" value="PROKAR_LIPOPROTEIN"/>
    <property type="match status" value="1"/>
</dbReference>